<reference evidence="1" key="1">
    <citation type="submission" date="2021-06" db="EMBL/GenBank/DDBJ databases">
        <authorList>
            <person name="Kallberg Y."/>
            <person name="Tangrot J."/>
            <person name="Rosling A."/>
        </authorList>
    </citation>
    <scope>NUCLEOTIDE SEQUENCE</scope>
    <source>
        <strain evidence="1">28 12/20/2015</strain>
    </source>
</reference>
<accession>A0ACA9P4I0</accession>
<dbReference type="EMBL" id="CAJVPW010019105">
    <property type="protein sequence ID" value="CAG8685026.1"/>
    <property type="molecule type" value="Genomic_DNA"/>
</dbReference>
<proteinExistence type="predicted"/>
<name>A0ACA9P4I0_9GLOM</name>
<feature type="non-terminal residue" evidence="1">
    <location>
        <position position="1"/>
    </location>
</feature>
<comment type="caution">
    <text evidence="1">The sequence shown here is derived from an EMBL/GenBank/DDBJ whole genome shotgun (WGS) entry which is preliminary data.</text>
</comment>
<organism evidence="1 2">
    <name type="scientific">Cetraspora pellucida</name>
    <dbReference type="NCBI Taxonomy" id="1433469"/>
    <lineage>
        <taxon>Eukaryota</taxon>
        <taxon>Fungi</taxon>
        <taxon>Fungi incertae sedis</taxon>
        <taxon>Mucoromycota</taxon>
        <taxon>Glomeromycotina</taxon>
        <taxon>Glomeromycetes</taxon>
        <taxon>Diversisporales</taxon>
        <taxon>Gigasporaceae</taxon>
        <taxon>Cetraspora</taxon>
    </lineage>
</organism>
<sequence>KKTPSFQKRNAKKSWMNHEEIVTKPPTQYHQALMQISEFGGQSHQTCPE</sequence>
<dbReference type="Proteomes" id="UP000789366">
    <property type="component" value="Unassembled WGS sequence"/>
</dbReference>
<keyword evidence="2" id="KW-1185">Reference proteome</keyword>
<evidence type="ECO:0000313" key="2">
    <source>
        <dbReference type="Proteomes" id="UP000789366"/>
    </source>
</evidence>
<feature type="non-terminal residue" evidence="1">
    <location>
        <position position="49"/>
    </location>
</feature>
<evidence type="ECO:0000313" key="1">
    <source>
        <dbReference type="EMBL" id="CAG8685026.1"/>
    </source>
</evidence>
<protein>
    <submittedName>
        <fullName evidence="1">6826_t:CDS:1</fullName>
    </submittedName>
</protein>
<gene>
    <name evidence="1" type="ORF">SPELUC_LOCUS10369</name>
</gene>